<accession>A0A9X3C331</accession>
<feature type="signal peptide" evidence="1">
    <location>
        <begin position="1"/>
        <end position="38"/>
    </location>
</feature>
<evidence type="ECO:0000259" key="2">
    <source>
        <dbReference type="Pfam" id="PF07969"/>
    </source>
</evidence>
<dbReference type="AlphaFoldDB" id="A0A9X3C331"/>
<evidence type="ECO:0000313" key="3">
    <source>
        <dbReference type="EMBL" id="MCV7423728.1"/>
    </source>
</evidence>
<sequence>MCTSCQWAPHFAAFGAAKTTRRTVLTIAAVAAATTAMAACSPGRESASPSSAPEAAGSDTKADFVFRNGPIYTVAGPQQWVKALAVTGNTITYVGDEAGAMARVGDGTRVVDLKGRLLMPGFVEAHIHPFMGAFLTSGLDLQVPTGADALAAISKYAADNPVGPLRGFGWRVDMFGPEGPTKADLDRIVPDRPAFFFAIDGHSLWVNSKALQMAGVDRNTPDPIPGFSYFARDGKGDPTGYVLEVVAELQVVNAVEPISPETMAKLLASWTPKAAAAGITSLFDAGVPPIGEDQAAILELYVDAEKRGELPFRVVASYAVKGPPVDDTVAKMTEVRNRVSTEQVQATVVKIVGDGTQGGYTAWLVDPYADKPDSTGSSPFTEEQWHRMVRDVDAAGFDLHIHACGDRTARVALDAIAEAITANPPRERRHAIAHLVYVEDSDIPRFGELGVISQFSANWMSADPDTVMNMGARYGAPRKNLLYRTQATLTSGGRISLGTDWPAAGYFSTYKPLDSIQIGVTRQLIGKPDGPVLEPVDQRLSIVEAVHANTLGAAHQIRLDDKVGSLEVGKLADLIVLDANILEGDPHDIHQAKVTMTMMNGQIRHEV</sequence>
<feature type="domain" description="Amidohydrolase 3" evidence="2">
    <location>
        <begin position="109"/>
        <end position="604"/>
    </location>
</feature>
<reference evidence="3" key="1">
    <citation type="submission" date="2020-07" db="EMBL/GenBank/DDBJ databases">
        <authorList>
            <person name="Pettersson B.M.F."/>
            <person name="Behra P.R.K."/>
            <person name="Ramesh M."/>
            <person name="Das S."/>
            <person name="Dasgupta S."/>
            <person name="Kirsebom L.A."/>
        </authorList>
    </citation>
    <scope>NUCLEOTIDE SEQUENCE</scope>
    <source>
        <strain evidence="3">DSM 44838</strain>
    </source>
</reference>
<dbReference type="PROSITE" id="PS51318">
    <property type="entry name" value="TAT"/>
    <property type="match status" value="1"/>
</dbReference>
<dbReference type="SUPFAM" id="SSF51556">
    <property type="entry name" value="Metallo-dependent hydrolases"/>
    <property type="match status" value="1"/>
</dbReference>
<keyword evidence="4" id="KW-1185">Reference proteome</keyword>
<dbReference type="Pfam" id="PF07969">
    <property type="entry name" value="Amidohydro_3"/>
    <property type="match status" value="1"/>
</dbReference>
<evidence type="ECO:0000313" key="4">
    <source>
        <dbReference type="Proteomes" id="UP001141629"/>
    </source>
</evidence>
<dbReference type="Gene3D" id="2.30.40.10">
    <property type="entry name" value="Urease, subunit C, domain 1"/>
    <property type="match status" value="1"/>
</dbReference>
<dbReference type="RefSeq" id="WP_263998682.1">
    <property type="nucleotide sequence ID" value="NZ_JACKVK010000013.1"/>
</dbReference>
<dbReference type="SUPFAM" id="SSF51338">
    <property type="entry name" value="Composite domain of metallo-dependent hydrolases"/>
    <property type="match status" value="1"/>
</dbReference>
<dbReference type="InterPro" id="IPR032466">
    <property type="entry name" value="Metal_Hydrolase"/>
</dbReference>
<dbReference type="CDD" id="cd01300">
    <property type="entry name" value="YtcJ_like"/>
    <property type="match status" value="1"/>
</dbReference>
<dbReference type="EMBL" id="JACKVK010000013">
    <property type="protein sequence ID" value="MCV7423728.1"/>
    <property type="molecule type" value="Genomic_DNA"/>
</dbReference>
<feature type="chain" id="PRO_5040788839" evidence="1">
    <location>
        <begin position="39"/>
        <end position="607"/>
    </location>
</feature>
<dbReference type="InterPro" id="IPR006311">
    <property type="entry name" value="TAT_signal"/>
</dbReference>
<dbReference type="GO" id="GO:0016810">
    <property type="term" value="F:hydrolase activity, acting on carbon-nitrogen (but not peptide) bonds"/>
    <property type="evidence" value="ECO:0007669"/>
    <property type="project" value="InterPro"/>
</dbReference>
<reference evidence="3" key="2">
    <citation type="journal article" date="2022" name="BMC Genomics">
        <title>Comparative genome analysis of mycobacteria focusing on tRNA and non-coding RNA.</title>
        <authorList>
            <person name="Behra P.R.K."/>
            <person name="Pettersson B.M.F."/>
            <person name="Ramesh M."/>
            <person name="Das S."/>
            <person name="Dasgupta S."/>
            <person name="Kirsebom L.A."/>
        </authorList>
    </citation>
    <scope>NUCLEOTIDE SEQUENCE</scope>
    <source>
        <strain evidence="3">DSM 44838</strain>
    </source>
</reference>
<gene>
    <name evidence="3" type="ORF">H7K45_24545</name>
</gene>
<dbReference type="PANTHER" id="PTHR22642:SF2">
    <property type="entry name" value="PROTEIN LONG AFTER FAR-RED 3"/>
    <property type="match status" value="1"/>
</dbReference>
<evidence type="ECO:0000256" key="1">
    <source>
        <dbReference type="SAM" id="SignalP"/>
    </source>
</evidence>
<dbReference type="PANTHER" id="PTHR22642">
    <property type="entry name" value="IMIDAZOLONEPROPIONASE"/>
    <property type="match status" value="1"/>
</dbReference>
<name>A0A9X3C331_9MYCO</name>
<dbReference type="InterPro" id="IPR033932">
    <property type="entry name" value="YtcJ-like"/>
</dbReference>
<dbReference type="Gene3D" id="3.10.310.70">
    <property type="match status" value="1"/>
</dbReference>
<dbReference type="Proteomes" id="UP001141629">
    <property type="component" value="Unassembled WGS sequence"/>
</dbReference>
<comment type="caution">
    <text evidence="3">The sequence shown here is derived from an EMBL/GenBank/DDBJ whole genome shotgun (WGS) entry which is preliminary data.</text>
</comment>
<proteinExistence type="predicted"/>
<dbReference type="Gene3D" id="3.20.20.140">
    <property type="entry name" value="Metal-dependent hydrolases"/>
    <property type="match status" value="1"/>
</dbReference>
<dbReference type="InterPro" id="IPR013108">
    <property type="entry name" value="Amidohydro_3"/>
</dbReference>
<dbReference type="InterPro" id="IPR011059">
    <property type="entry name" value="Metal-dep_hydrolase_composite"/>
</dbReference>
<organism evidence="3 4">
    <name type="scientific">Mycobacterium yunnanensis</name>
    <dbReference type="NCBI Taxonomy" id="368477"/>
    <lineage>
        <taxon>Bacteria</taxon>
        <taxon>Bacillati</taxon>
        <taxon>Actinomycetota</taxon>
        <taxon>Actinomycetes</taxon>
        <taxon>Mycobacteriales</taxon>
        <taxon>Mycobacteriaceae</taxon>
        <taxon>Mycobacterium</taxon>
    </lineage>
</organism>
<keyword evidence="1" id="KW-0732">Signal</keyword>
<protein>
    <submittedName>
        <fullName evidence="3">Amidohydrolase</fullName>
    </submittedName>
</protein>